<accession>A0A366RFM2</accession>
<dbReference type="GeneID" id="41996572"/>
<reference evidence="4 5" key="1">
    <citation type="submission" date="2018-06" db="EMBL/GenBank/DDBJ databases">
        <title>Fusarium incarnatum-equiseti species complex species 28.</title>
        <authorList>
            <person name="Gardiner D.M."/>
        </authorList>
    </citation>
    <scope>NUCLEOTIDE SEQUENCE [LARGE SCALE GENOMIC DNA]</scope>
    <source>
        <strain evidence="4 5">FIESC_28</strain>
    </source>
</reference>
<dbReference type="RefSeq" id="XP_031014677.1">
    <property type="nucleotide sequence ID" value="XM_031161276.1"/>
</dbReference>
<dbReference type="Proteomes" id="UP000253153">
    <property type="component" value="Unassembled WGS sequence"/>
</dbReference>
<dbReference type="PANTHER" id="PTHR10334">
    <property type="entry name" value="CYSTEINE-RICH SECRETORY PROTEIN-RELATED"/>
    <property type="match status" value="1"/>
</dbReference>
<dbReference type="InterPro" id="IPR001283">
    <property type="entry name" value="CRISP-related"/>
</dbReference>
<dbReference type="SMART" id="SM00198">
    <property type="entry name" value="SCP"/>
    <property type="match status" value="1"/>
</dbReference>
<dbReference type="CDD" id="cd05382">
    <property type="entry name" value="CAP_GAPR1-like"/>
    <property type="match status" value="1"/>
</dbReference>
<name>A0A366RFM2_9HYPO</name>
<evidence type="ECO:0000313" key="4">
    <source>
        <dbReference type="EMBL" id="RBR15933.1"/>
    </source>
</evidence>
<feature type="region of interest" description="Disordered" evidence="1">
    <location>
        <begin position="67"/>
        <end position="109"/>
    </location>
</feature>
<organism evidence="4 5">
    <name type="scientific">Fusarium coffeatum</name>
    <dbReference type="NCBI Taxonomy" id="231269"/>
    <lineage>
        <taxon>Eukaryota</taxon>
        <taxon>Fungi</taxon>
        <taxon>Dikarya</taxon>
        <taxon>Ascomycota</taxon>
        <taxon>Pezizomycotina</taxon>
        <taxon>Sordariomycetes</taxon>
        <taxon>Hypocreomycetidae</taxon>
        <taxon>Hypocreales</taxon>
        <taxon>Nectriaceae</taxon>
        <taxon>Fusarium</taxon>
        <taxon>Fusarium incarnatum-equiseti species complex</taxon>
    </lineage>
</organism>
<dbReference type="InterPro" id="IPR034113">
    <property type="entry name" value="SCP_GAPR1-like"/>
</dbReference>
<dbReference type="OrthoDB" id="43654at2759"/>
<keyword evidence="2" id="KW-0732">Signal</keyword>
<proteinExistence type="predicted"/>
<protein>
    <recommendedName>
        <fullName evidence="3">SCP domain-containing protein</fullName>
    </recommendedName>
</protein>
<dbReference type="InterPro" id="IPR014044">
    <property type="entry name" value="CAP_dom"/>
</dbReference>
<sequence>MHYSTFIASIMAAGAMAAPHYKVVTQYEYVTQVVTAGHEQARPTFNWERPAPVEVKPTKVRWEKKPKQTYVPAPIEETPVKEEEPELEPKEPASGSGGSSGSLTSDQQKAVDLHNEARKEVGNPPLEWDDSLVAGAQEWADKIAAQGSLTHSQGEDGENLYMGTSSTPFADAVEAFVSEKSQYNGETISGSNYMGFGHYTQCIWKSTTKVGMAVAKSADGASYVVARYQTPGNMIGEKPY</sequence>
<evidence type="ECO:0000256" key="1">
    <source>
        <dbReference type="SAM" id="MobiDB-lite"/>
    </source>
</evidence>
<dbReference type="Gene3D" id="3.40.33.10">
    <property type="entry name" value="CAP"/>
    <property type="match status" value="1"/>
</dbReference>
<feature type="compositionally biased region" description="Basic and acidic residues" evidence="1">
    <location>
        <begin position="78"/>
        <end position="91"/>
    </location>
</feature>
<feature type="signal peptide" evidence="2">
    <location>
        <begin position="1"/>
        <end position="17"/>
    </location>
</feature>
<dbReference type="Pfam" id="PF00188">
    <property type="entry name" value="CAP"/>
    <property type="match status" value="1"/>
</dbReference>
<dbReference type="InterPro" id="IPR035940">
    <property type="entry name" value="CAP_sf"/>
</dbReference>
<keyword evidence="5" id="KW-1185">Reference proteome</keyword>
<evidence type="ECO:0000313" key="5">
    <source>
        <dbReference type="Proteomes" id="UP000253153"/>
    </source>
</evidence>
<evidence type="ECO:0000259" key="3">
    <source>
        <dbReference type="SMART" id="SM00198"/>
    </source>
</evidence>
<dbReference type="EMBL" id="QKXC01000149">
    <property type="protein sequence ID" value="RBR15933.1"/>
    <property type="molecule type" value="Genomic_DNA"/>
</dbReference>
<dbReference type="PRINTS" id="PR00837">
    <property type="entry name" value="V5TPXLIKE"/>
</dbReference>
<comment type="caution">
    <text evidence="4">The sequence shown here is derived from an EMBL/GenBank/DDBJ whole genome shotgun (WGS) entry which is preliminary data.</text>
</comment>
<dbReference type="SUPFAM" id="SSF55797">
    <property type="entry name" value="PR-1-like"/>
    <property type="match status" value="1"/>
</dbReference>
<feature type="domain" description="SCP" evidence="3">
    <location>
        <begin position="105"/>
        <end position="236"/>
    </location>
</feature>
<gene>
    <name evidence="4" type="ORF">FIESC28_07135</name>
</gene>
<evidence type="ECO:0000256" key="2">
    <source>
        <dbReference type="SAM" id="SignalP"/>
    </source>
</evidence>
<dbReference type="AlphaFoldDB" id="A0A366RFM2"/>
<feature type="chain" id="PRO_5016966798" description="SCP domain-containing protein" evidence="2">
    <location>
        <begin position="18"/>
        <end position="240"/>
    </location>
</feature>